<dbReference type="GeneTree" id="ENSGT00940000156896"/>
<keyword evidence="4" id="KW-0479">Metal-binding</keyword>
<evidence type="ECO:0000259" key="14">
    <source>
        <dbReference type="PROSITE" id="PS50157"/>
    </source>
</evidence>
<comment type="subcellular location">
    <subcellularLocation>
        <location evidence="1">Nucleus</location>
    </subcellularLocation>
</comment>
<dbReference type="FunFam" id="3.30.160.60:FF:000036">
    <property type="entry name" value="GLI family zinc finger 3"/>
    <property type="match status" value="1"/>
</dbReference>
<evidence type="ECO:0000256" key="9">
    <source>
        <dbReference type="ARBA" id="ARBA00023125"/>
    </source>
</evidence>
<feature type="compositionally biased region" description="Polar residues" evidence="13">
    <location>
        <begin position="284"/>
        <end position="328"/>
    </location>
</feature>
<dbReference type="FunFam" id="3.30.160.60:FF:000019">
    <property type="entry name" value="GLI family zinc finger 3"/>
    <property type="match status" value="1"/>
</dbReference>
<sequence>MLEEEEGELEDYSGGHCCRWVDCSAVYDQKEELVRHIEKRHVDQRNGEDFTCFWVGCSRRFKQFNARYKLLIHMRVHSGEKPNKCTFEGCQKAFSRLENMKIHLRSHTGEKPYICQHPGCHKAFSNSSDRAKHQRTHLDTKPYACQIPGCVKRYTDPSSLRKHMKSHSSKERQLRKKLRSSIDMSQEVLTDCLTIQPLLSSLSPLDMINSKLGQSPISSLDLYTGTHFSCIDSAFSTVVLANIALLECERFVDRSTHHLNPRSHQHQLPGPSSPHTHHPTGLSLKTSTPLNHPSHTPVVNTDQHPGFSGQIQRVYSPSYNNGTHKSTKQTNSCHLMEIPEFDDSLSPTFTTQNRLDISQRALSGLTVYDLQGASQDLLVNPVPVMSEDAYLHLSAVDRCPSQLSCIYTDG</sequence>
<evidence type="ECO:0000256" key="12">
    <source>
        <dbReference type="PROSITE-ProRule" id="PRU00042"/>
    </source>
</evidence>
<evidence type="ECO:0000256" key="1">
    <source>
        <dbReference type="ARBA" id="ARBA00004123"/>
    </source>
</evidence>
<keyword evidence="11" id="KW-0539">Nucleus</keyword>
<dbReference type="GO" id="GO:0008270">
    <property type="term" value="F:zinc ion binding"/>
    <property type="evidence" value="ECO:0007669"/>
    <property type="project" value="UniProtKB-KW"/>
</dbReference>
<evidence type="ECO:0000256" key="5">
    <source>
        <dbReference type="ARBA" id="ARBA00022737"/>
    </source>
</evidence>
<dbReference type="PROSITE" id="PS50157">
    <property type="entry name" value="ZINC_FINGER_C2H2_2"/>
    <property type="match status" value="5"/>
</dbReference>
<keyword evidence="5" id="KW-0677">Repeat</keyword>
<feature type="domain" description="C2H2-type" evidence="14">
    <location>
        <begin position="113"/>
        <end position="142"/>
    </location>
</feature>
<dbReference type="FunFam" id="3.30.160.60:FF:000453">
    <property type="entry name" value="GLIS family zinc finger 3"/>
    <property type="match status" value="1"/>
</dbReference>
<dbReference type="Pfam" id="PF00096">
    <property type="entry name" value="zf-C2H2"/>
    <property type="match status" value="3"/>
</dbReference>
<keyword evidence="10" id="KW-0804">Transcription</keyword>
<comment type="similarity">
    <text evidence="2">Belongs to the GLI C2H2-type zinc-finger protein family.</text>
</comment>
<evidence type="ECO:0000256" key="2">
    <source>
        <dbReference type="ARBA" id="ARBA00010831"/>
    </source>
</evidence>
<dbReference type="GO" id="GO:0000981">
    <property type="term" value="F:DNA-binding transcription factor activity, RNA polymerase II-specific"/>
    <property type="evidence" value="ECO:0007669"/>
    <property type="project" value="TreeGrafter"/>
</dbReference>
<name>A0A4W5M6A9_9TELE</name>
<dbReference type="FunFam" id="3.30.160.60:FF:000031">
    <property type="entry name" value="GLI family zinc finger 3"/>
    <property type="match status" value="1"/>
</dbReference>
<keyword evidence="6 12" id="KW-0863">Zinc-finger</keyword>
<evidence type="ECO:0000256" key="6">
    <source>
        <dbReference type="ARBA" id="ARBA00022771"/>
    </source>
</evidence>
<keyword evidence="16" id="KW-1185">Reference proteome</keyword>
<reference evidence="16" key="1">
    <citation type="submission" date="2018-06" db="EMBL/GenBank/DDBJ databases">
        <title>Genome assembly of Danube salmon.</title>
        <authorList>
            <person name="Macqueen D.J."/>
            <person name="Gundappa M.K."/>
        </authorList>
    </citation>
    <scope>NUCLEOTIDE SEQUENCE [LARGE SCALE GENOMIC DNA]</scope>
</reference>
<accession>A0A4W5M6A9</accession>
<dbReference type="Proteomes" id="UP000314982">
    <property type="component" value="Unassembled WGS sequence"/>
</dbReference>
<feature type="domain" description="C2H2-type" evidence="14">
    <location>
        <begin position="16"/>
        <end position="46"/>
    </location>
</feature>
<keyword evidence="7" id="KW-0862">Zinc</keyword>
<keyword evidence="3" id="KW-0678">Repressor</keyword>
<dbReference type="PROSITE" id="PS00028">
    <property type="entry name" value="ZINC_FINGER_C2H2_1"/>
    <property type="match status" value="4"/>
</dbReference>
<dbReference type="Ensembl" id="ENSHHUT00000034872.1">
    <property type="protein sequence ID" value="ENSHHUP00000033523.1"/>
    <property type="gene ID" value="ENSHHUG00000021162.1"/>
</dbReference>
<dbReference type="InterPro" id="IPR036236">
    <property type="entry name" value="Znf_C2H2_sf"/>
</dbReference>
<organism evidence="15 16">
    <name type="scientific">Hucho hucho</name>
    <name type="common">huchen</name>
    <dbReference type="NCBI Taxonomy" id="62062"/>
    <lineage>
        <taxon>Eukaryota</taxon>
        <taxon>Metazoa</taxon>
        <taxon>Chordata</taxon>
        <taxon>Craniata</taxon>
        <taxon>Vertebrata</taxon>
        <taxon>Euteleostomi</taxon>
        <taxon>Actinopterygii</taxon>
        <taxon>Neopterygii</taxon>
        <taxon>Teleostei</taxon>
        <taxon>Protacanthopterygii</taxon>
        <taxon>Salmoniformes</taxon>
        <taxon>Salmonidae</taxon>
        <taxon>Salmoninae</taxon>
        <taxon>Hucho</taxon>
    </lineage>
</organism>
<evidence type="ECO:0000313" key="15">
    <source>
        <dbReference type="Ensembl" id="ENSHHUP00000033523.1"/>
    </source>
</evidence>
<keyword evidence="9" id="KW-0238">DNA-binding</keyword>
<keyword evidence="8" id="KW-0805">Transcription regulation</keyword>
<dbReference type="Gene3D" id="3.30.160.60">
    <property type="entry name" value="Classic Zinc Finger"/>
    <property type="match status" value="5"/>
</dbReference>
<protein>
    <submittedName>
        <fullName evidence="15">GLIS family zinc finger 3</fullName>
    </submittedName>
</protein>
<dbReference type="InterPro" id="IPR013087">
    <property type="entry name" value="Znf_C2H2_type"/>
</dbReference>
<feature type="domain" description="C2H2-type" evidence="14">
    <location>
        <begin position="55"/>
        <end position="82"/>
    </location>
</feature>
<proteinExistence type="inferred from homology"/>
<dbReference type="GO" id="GO:0000978">
    <property type="term" value="F:RNA polymerase II cis-regulatory region sequence-specific DNA binding"/>
    <property type="evidence" value="ECO:0007669"/>
    <property type="project" value="TreeGrafter"/>
</dbReference>
<evidence type="ECO:0000256" key="4">
    <source>
        <dbReference type="ARBA" id="ARBA00022723"/>
    </source>
</evidence>
<evidence type="ECO:0000256" key="8">
    <source>
        <dbReference type="ARBA" id="ARBA00023015"/>
    </source>
</evidence>
<dbReference type="GO" id="GO:0005634">
    <property type="term" value="C:nucleus"/>
    <property type="evidence" value="ECO:0007669"/>
    <property type="project" value="UniProtKB-SubCell"/>
</dbReference>
<evidence type="ECO:0000256" key="10">
    <source>
        <dbReference type="ARBA" id="ARBA00023163"/>
    </source>
</evidence>
<feature type="domain" description="C2H2-type" evidence="14">
    <location>
        <begin position="83"/>
        <end position="112"/>
    </location>
</feature>
<dbReference type="InterPro" id="IPR043359">
    <property type="entry name" value="GLI-like"/>
</dbReference>
<dbReference type="PANTHER" id="PTHR45718">
    <property type="entry name" value="TRANSCRIPTIONAL ACTIVATOR CUBITUS INTERRUPTUS"/>
    <property type="match status" value="1"/>
</dbReference>
<evidence type="ECO:0000313" key="16">
    <source>
        <dbReference type="Proteomes" id="UP000314982"/>
    </source>
</evidence>
<reference evidence="15" key="2">
    <citation type="submission" date="2025-08" db="UniProtKB">
        <authorList>
            <consortium name="Ensembl"/>
        </authorList>
    </citation>
    <scope>IDENTIFICATION</scope>
</reference>
<dbReference type="InterPro" id="IPR056436">
    <property type="entry name" value="Znf-C2H2_ZIC1-5/GLI1-3-like"/>
</dbReference>
<dbReference type="AlphaFoldDB" id="A0A4W5M6A9"/>
<feature type="compositionally biased region" description="Low complexity" evidence="13">
    <location>
        <begin position="268"/>
        <end position="283"/>
    </location>
</feature>
<dbReference type="Pfam" id="PF23561">
    <property type="entry name" value="zf-C2H2_15"/>
    <property type="match status" value="1"/>
</dbReference>
<dbReference type="SUPFAM" id="SSF57667">
    <property type="entry name" value="beta-beta-alpha zinc fingers"/>
    <property type="match status" value="3"/>
</dbReference>
<feature type="domain" description="C2H2-type" evidence="14">
    <location>
        <begin position="143"/>
        <end position="172"/>
    </location>
</feature>
<evidence type="ECO:0000256" key="3">
    <source>
        <dbReference type="ARBA" id="ARBA00022491"/>
    </source>
</evidence>
<feature type="region of interest" description="Disordered" evidence="13">
    <location>
        <begin position="260"/>
        <end position="328"/>
    </location>
</feature>
<dbReference type="SMART" id="SM00355">
    <property type="entry name" value="ZnF_C2H2"/>
    <property type="match status" value="5"/>
</dbReference>
<evidence type="ECO:0000256" key="11">
    <source>
        <dbReference type="ARBA" id="ARBA00023242"/>
    </source>
</evidence>
<evidence type="ECO:0000256" key="13">
    <source>
        <dbReference type="SAM" id="MobiDB-lite"/>
    </source>
</evidence>
<evidence type="ECO:0000256" key="7">
    <source>
        <dbReference type="ARBA" id="ARBA00022833"/>
    </source>
</evidence>
<dbReference type="PANTHER" id="PTHR45718:SF1">
    <property type="entry name" value="ZINC FINGER PROTEIN GLIS3"/>
    <property type="match status" value="1"/>
</dbReference>
<reference evidence="15" key="3">
    <citation type="submission" date="2025-09" db="UniProtKB">
        <authorList>
            <consortium name="Ensembl"/>
        </authorList>
    </citation>
    <scope>IDENTIFICATION</scope>
</reference>
<dbReference type="FunFam" id="3.30.160.60:FF:000048">
    <property type="entry name" value="GLI family zinc finger 3"/>
    <property type="match status" value="1"/>
</dbReference>